<name>A0A1M6YXE3_9RHOB</name>
<proteinExistence type="predicted"/>
<accession>A0A1M6YXE3</accession>
<evidence type="ECO:0000259" key="1">
    <source>
        <dbReference type="Pfam" id="PF20056"/>
    </source>
</evidence>
<dbReference type="OrthoDB" id="7961152at2"/>
<dbReference type="AlphaFoldDB" id="A0A1M6YXE3"/>
<reference evidence="2 3" key="1">
    <citation type="submission" date="2016-11" db="EMBL/GenBank/DDBJ databases">
        <authorList>
            <person name="Jaros S."/>
            <person name="Januszkiewicz K."/>
            <person name="Wedrychowicz H."/>
        </authorList>
    </citation>
    <scope>NUCLEOTIDE SEQUENCE [LARGE SCALE GENOMIC DNA]</scope>
    <source>
        <strain evidence="2 3">DSM 29589</strain>
    </source>
</reference>
<gene>
    <name evidence="2" type="ORF">SAMN05444398_1011081</name>
</gene>
<dbReference type="STRING" id="337701.SAMN05444398_1011081"/>
<sequence>MSTSITLKRHAELVDRMANALGVDLEEKVMEGKIDFDGISDAVLNCTGCAGPEDCVHWLALNDEGADAPPGMCRNSDLFAALKAGKRI</sequence>
<dbReference type="Pfam" id="PF20056">
    <property type="entry name" value="DUF6455"/>
    <property type="match status" value="1"/>
</dbReference>
<keyword evidence="3" id="KW-1185">Reference proteome</keyword>
<evidence type="ECO:0000313" key="2">
    <source>
        <dbReference type="EMBL" id="SHL22956.1"/>
    </source>
</evidence>
<protein>
    <recommendedName>
        <fullName evidence="1">DUF6455 domain-containing protein</fullName>
    </recommendedName>
</protein>
<dbReference type="Proteomes" id="UP000183974">
    <property type="component" value="Unassembled WGS sequence"/>
</dbReference>
<dbReference type="InterPro" id="IPR045601">
    <property type="entry name" value="DUF6455"/>
</dbReference>
<feature type="domain" description="DUF6455" evidence="1">
    <location>
        <begin position="1"/>
        <end position="84"/>
    </location>
</feature>
<organism evidence="2 3">
    <name type="scientific">Roseovarius pacificus</name>
    <dbReference type="NCBI Taxonomy" id="337701"/>
    <lineage>
        <taxon>Bacteria</taxon>
        <taxon>Pseudomonadati</taxon>
        <taxon>Pseudomonadota</taxon>
        <taxon>Alphaproteobacteria</taxon>
        <taxon>Rhodobacterales</taxon>
        <taxon>Roseobacteraceae</taxon>
        <taxon>Roseovarius</taxon>
    </lineage>
</organism>
<dbReference type="RefSeq" id="WP_073033519.1">
    <property type="nucleotide sequence ID" value="NZ_BMLR01000001.1"/>
</dbReference>
<dbReference type="EMBL" id="FRBR01000001">
    <property type="protein sequence ID" value="SHL22956.1"/>
    <property type="molecule type" value="Genomic_DNA"/>
</dbReference>
<evidence type="ECO:0000313" key="3">
    <source>
        <dbReference type="Proteomes" id="UP000183974"/>
    </source>
</evidence>